<proteinExistence type="predicted"/>
<protein>
    <submittedName>
        <fullName evidence="2">Nucleoprotein</fullName>
    </submittedName>
</protein>
<sequence>MVNDGFERFKKGMIENYGVQLDALTDFLAGPAVTEPTWENVKKFHVKNLYPINDLTDDEREKLGVLLYLSQTGIIPMTASELAEVVVRIFVDSPCGTEAEPRGMETAYKAKYEKLLGLFDSSAWPGMANKFDAYLTPEVLKDLKTGDGQELIKLIHVRKQAETEEVWNNRVSGVMKDAKIKDGMANVAAALGSSAFGAMVSAAATILIRVSAKSPEHVANWFASRWTFGVPFRTDPDILAQTWIGIGPMHPSLAILFAAMYETVEEKAVSNQVEASFRRDIDLRFSFLGFHLLSGMLGVSRISGKGYLEIATATAHGSTEEGWRRLCKFQKTLDAALKSKISSLTLAPAGTIPMCLLRYIRLMSTNISDDLNSRKNPFLSYLFAAIEYCYRGSPVNSGPNESKIAGWAGLPKDTREVLMAWAAVIHQDWISTSEQKIIGVGIAPSIPSLPSNESMESIEDLFNRLKGLKKA</sequence>
<organism evidence="1 2">
    <name type="scientific">Mesorhabditis belari</name>
    <dbReference type="NCBI Taxonomy" id="2138241"/>
    <lineage>
        <taxon>Eukaryota</taxon>
        <taxon>Metazoa</taxon>
        <taxon>Ecdysozoa</taxon>
        <taxon>Nematoda</taxon>
        <taxon>Chromadorea</taxon>
        <taxon>Rhabditida</taxon>
        <taxon>Rhabditina</taxon>
        <taxon>Rhabditomorpha</taxon>
        <taxon>Rhabditoidea</taxon>
        <taxon>Rhabditidae</taxon>
        <taxon>Mesorhabditinae</taxon>
        <taxon>Mesorhabditis</taxon>
    </lineage>
</organism>
<keyword evidence="1" id="KW-1185">Reference proteome</keyword>
<evidence type="ECO:0000313" key="1">
    <source>
        <dbReference type="Proteomes" id="UP000887575"/>
    </source>
</evidence>
<reference evidence="2" key="1">
    <citation type="submission" date="2024-02" db="UniProtKB">
        <authorList>
            <consortium name="WormBaseParasite"/>
        </authorList>
    </citation>
    <scope>IDENTIFICATION</scope>
</reference>
<accession>A0AAF3ESZ8</accession>
<dbReference type="AlphaFoldDB" id="A0AAF3ESZ8"/>
<dbReference type="WBParaSite" id="MBELARI_LOCUS17265">
    <property type="protein sequence ID" value="MBELARI_LOCUS17265"/>
    <property type="gene ID" value="MBELARI_LOCUS17265"/>
</dbReference>
<name>A0AAF3ESZ8_9BILA</name>
<dbReference type="Proteomes" id="UP000887575">
    <property type="component" value="Unassembled WGS sequence"/>
</dbReference>
<evidence type="ECO:0000313" key="2">
    <source>
        <dbReference type="WBParaSite" id="MBELARI_LOCUS17265"/>
    </source>
</evidence>